<dbReference type="GO" id="GO:0006281">
    <property type="term" value="P:DNA repair"/>
    <property type="evidence" value="ECO:0007669"/>
    <property type="project" value="UniProtKB-UniRule"/>
</dbReference>
<dbReference type="InterPro" id="IPR036390">
    <property type="entry name" value="WH_DNA-bd_sf"/>
</dbReference>
<comment type="function">
    <text evidence="12">Represses a number of genes involved in the response to DNA damage (SOS response), including recA and lexA. In the presence of single-stranded DNA, RecA interacts with LexA causing an autocatalytic cleavage which disrupts the DNA-binding part of LexA, leading to derepression of the SOS regulon and eventually DNA repair.</text>
</comment>
<dbReference type="RefSeq" id="WP_201428071.1">
    <property type="nucleotide sequence ID" value="NZ_JAEQMG010000125.1"/>
</dbReference>
<evidence type="ECO:0000313" key="16">
    <source>
        <dbReference type="Proteomes" id="UP000633365"/>
    </source>
</evidence>
<dbReference type="Pfam" id="PF00717">
    <property type="entry name" value="Peptidase_S24"/>
    <property type="match status" value="1"/>
</dbReference>
<keyword evidence="4 12" id="KW-0227">DNA damage</keyword>
<keyword evidence="7 12" id="KW-0805">Transcription regulation</keyword>
<dbReference type="CDD" id="cd00090">
    <property type="entry name" value="HTH_ARSR"/>
    <property type="match status" value="1"/>
</dbReference>
<keyword evidence="11 12" id="KW-0742">SOS response</keyword>
<evidence type="ECO:0000256" key="11">
    <source>
        <dbReference type="ARBA" id="ARBA00023236"/>
    </source>
</evidence>
<dbReference type="InterPro" id="IPR011991">
    <property type="entry name" value="ArsR-like_HTH"/>
</dbReference>
<dbReference type="PANTHER" id="PTHR33516">
    <property type="entry name" value="LEXA REPRESSOR"/>
    <property type="match status" value="1"/>
</dbReference>
<dbReference type="InterPro" id="IPR039418">
    <property type="entry name" value="LexA-like"/>
</dbReference>
<dbReference type="InterPro" id="IPR006197">
    <property type="entry name" value="Peptidase_S24_LexA"/>
</dbReference>
<dbReference type="InterPro" id="IPR006199">
    <property type="entry name" value="LexA_DNA-bd_dom"/>
</dbReference>
<keyword evidence="3 12" id="KW-0235">DNA replication</keyword>
<evidence type="ECO:0000256" key="13">
    <source>
        <dbReference type="RuleBase" id="RU003991"/>
    </source>
</evidence>
<dbReference type="PRINTS" id="PR00726">
    <property type="entry name" value="LEXASERPTASE"/>
</dbReference>
<gene>
    <name evidence="12 15" type="primary">lexA</name>
    <name evidence="15" type="ORF">JKK62_11860</name>
</gene>
<dbReference type="GO" id="GO:0003677">
    <property type="term" value="F:DNA binding"/>
    <property type="evidence" value="ECO:0007669"/>
    <property type="project" value="UniProtKB-UniRule"/>
</dbReference>
<dbReference type="GO" id="GO:0045892">
    <property type="term" value="P:negative regulation of DNA-templated transcription"/>
    <property type="evidence" value="ECO:0007669"/>
    <property type="project" value="UniProtKB-UniRule"/>
</dbReference>
<dbReference type="GO" id="GO:0009432">
    <property type="term" value="P:SOS response"/>
    <property type="evidence" value="ECO:0007669"/>
    <property type="project" value="UniProtKB-UniRule"/>
</dbReference>
<evidence type="ECO:0000256" key="12">
    <source>
        <dbReference type="HAMAP-Rule" id="MF_00015"/>
    </source>
</evidence>
<dbReference type="InterPro" id="IPR000281">
    <property type="entry name" value="HTH_RpiR"/>
</dbReference>
<evidence type="ECO:0000256" key="4">
    <source>
        <dbReference type="ARBA" id="ARBA00022763"/>
    </source>
</evidence>
<dbReference type="EC" id="3.4.21.88" evidence="12"/>
<dbReference type="GO" id="GO:0006260">
    <property type="term" value="P:DNA replication"/>
    <property type="evidence" value="ECO:0007669"/>
    <property type="project" value="UniProtKB-UniRule"/>
</dbReference>
<evidence type="ECO:0000256" key="8">
    <source>
        <dbReference type="ARBA" id="ARBA00023125"/>
    </source>
</evidence>
<keyword evidence="16" id="KW-1185">Reference proteome</keyword>
<dbReference type="PANTHER" id="PTHR33516:SF2">
    <property type="entry name" value="LEXA REPRESSOR-RELATED"/>
    <property type="match status" value="1"/>
</dbReference>
<comment type="caution">
    <text evidence="15">The sequence shown here is derived from an EMBL/GenBank/DDBJ whole genome shotgun (WGS) entry which is preliminary data.</text>
</comment>
<feature type="active site" description="For autocatalytic cleavage activity" evidence="12">
    <location>
        <position position="162"/>
    </location>
</feature>
<dbReference type="GO" id="GO:0004252">
    <property type="term" value="F:serine-type endopeptidase activity"/>
    <property type="evidence" value="ECO:0007669"/>
    <property type="project" value="UniProtKB-UniRule"/>
</dbReference>
<dbReference type="Gene3D" id="1.10.10.10">
    <property type="entry name" value="Winged helix-like DNA-binding domain superfamily/Winged helix DNA-binding domain"/>
    <property type="match status" value="1"/>
</dbReference>
<keyword evidence="10 12" id="KW-0234">DNA repair</keyword>
<dbReference type="InterPro" id="IPR036286">
    <property type="entry name" value="LexA/Signal_pep-like_sf"/>
</dbReference>
<keyword evidence="2 12" id="KW-0678">Repressor</keyword>
<dbReference type="FunFam" id="2.10.109.10:FF:000001">
    <property type="entry name" value="LexA repressor"/>
    <property type="match status" value="1"/>
</dbReference>
<evidence type="ECO:0000256" key="3">
    <source>
        <dbReference type="ARBA" id="ARBA00022705"/>
    </source>
</evidence>
<comment type="similarity">
    <text evidence="1 12 13">Belongs to the peptidase S24 family.</text>
</comment>
<feature type="domain" description="HTH rpiR-type" evidence="14">
    <location>
        <begin position="1"/>
        <end position="68"/>
    </location>
</feature>
<dbReference type="SUPFAM" id="SSF51306">
    <property type="entry name" value="LexA/Signal peptidase"/>
    <property type="match status" value="1"/>
</dbReference>
<dbReference type="HAMAP" id="MF_00015">
    <property type="entry name" value="LexA"/>
    <property type="match status" value="1"/>
</dbReference>
<evidence type="ECO:0000256" key="6">
    <source>
        <dbReference type="ARBA" id="ARBA00022813"/>
    </source>
</evidence>
<comment type="subunit">
    <text evidence="12">Homodimer.</text>
</comment>
<keyword evidence="6 12" id="KW-0068">Autocatalytic cleavage</keyword>
<dbReference type="Proteomes" id="UP000633365">
    <property type="component" value="Unassembled WGS sequence"/>
</dbReference>
<keyword evidence="5 12" id="KW-0378">Hydrolase</keyword>
<evidence type="ECO:0000256" key="5">
    <source>
        <dbReference type="ARBA" id="ARBA00022801"/>
    </source>
</evidence>
<dbReference type="CDD" id="cd06529">
    <property type="entry name" value="S24_LexA-like"/>
    <property type="match status" value="1"/>
</dbReference>
<dbReference type="InterPro" id="IPR050077">
    <property type="entry name" value="LexA_repressor"/>
</dbReference>
<dbReference type="InterPro" id="IPR036388">
    <property type="entry name" value="WH-like_DNA-bd_sf"/>
</dbReference>
<dbReference type="GO" id="GO:0006508">
    <property type="term" value="P:proteolysis"/>
    <property type="evidence" value="ECO:0007669"/>
    <property type="project" value="InterPro"/>
</dbReference>
<dbReference type="Gene3D" id="2.10.109.10">
    <property type="entry name" value="Umud Fragment, subunit A"/>
    <property type="match status" value="1"/>
</dbReference>
<feature type="site" description="Cleavage; by autolysis" evidence="12">
    <location>
        <begin position="84"/>
        <end position="85"/>
    </location>
</feature>
<dbReference type="GO" id="GO:0003700">
    <property type="term" value="F:DNA-binding transcription factor activity"/>
    <property type="evidence" value="ECO:0007669"/>
    <property type="project" value="InterPro"/>
</dbReference>
<name>A0A935C2P6_9FIRM</name>
<keyword evidence="9 12" id="KW-0804">Transcription</keyword>
<dbReference type="Pfam" id="PF01726">
    <property type="entry name" value="LexA_DNA_bind"/>
    <property type="match status" value="1"/>
</dbReference>
<protein>
    <recommendedName>
        <fullName evidence="12">LexA repressor</fullName>
        <ecNumber evidence="12">3.4.21.88</ecNumber>
    </recommendedName>
</protein>
<evidence type="ECO:0000256" key="2">
    <source>
        <dbReference type="ARBA" id="ARBA00022491"/>
    </source>
</evidence>
<evidence type="ECO:0000256" key="1">
    <source>
        <dbReference type="ARBA" id="ARBA00007484"/>
    </source>
</evidence>
<comment type="catalytic activity">
    <reaction evidence="12">
        <text>Hydrolysis of Ala-|-Gly bond in repressor LexA.</text>
        <dbReference type="EC" id="3.4.21.88"/>
    </reaction>
</comment>
<dbReference type="InterPro" id="IPR006200">
    <property type="entry name" value="LexA"/>
</dbReference>
<evidence type="ECO:0000256" key="7">
    <source>
        <dbReference type="ARBA" id="ARBA00023015"/>
    </source>
</evidence>
<organism evidence="15 16">
    <name type="scientific">Ruminococcus difficilis</name>
    <dbReference type="NCBI Taxonomy" id="2763069"/>
    <lineage>
        <taxon>Bacteria</taxon>
        <taxon>Bacillati</taxon>
        <taxon>Bacillota</taxon>
        <taxon>Clostridia</taxon>
        <taxon>Eubacteriales</taxon>
        <taxon>Oscillospiraceae</taxon>
        <taxon>Ruminococcus</taxon>
    </lineage>
</organism>
<dbReference type="SUPFAM" id="SSF46785">
    <property type="entry name" value="Winged helix' DNA-binding domain"/>
    <property type="match status" value="1"/>
</dbReference>
<dbReference type="InterPro" id="IPR015927">
    <property type="entry name" value="Peptidase_S24_S26A/B/C"/>
</dbReference>
<evidence type="ECO:0000256" key="9">
    <source>
        <dbReference type="ARBA" id="ARBA00023163"/>
    </source>
</evidence>
<dbReference type="PROSITE" id="PS51071">
    <property type="entry name" value="HTH_RPIR"/>
    <property type="match status" value="1"/>
</dbReference>
<accession>A0A935C2P6</accession>
<keyword evidence="8 12" id="KW-0238">DNA-binding</keyword>
<evidence type="ECO:0000256" key="10">
    <source>
        <dbReference type="ARBA" id="ARBA00023204"/>
    </source>
</evidence>
<evidence type="ECO:0000259" key="14">
    <source>
        <dbReference type="PROSITE" id="PS51071"/>
    </source>
</evidence>
<feature type="active site" description="For autocatalytic cleavage activity" evidence="12">
    <location>
        <position position="119"/>
    </location>
</feature>
<reference evidence="15" key="1">
    <citation type="submission" date="2021-01" db="EMBL/GenBank/DDBJ databases">
        <title>Genome public.</title>
        <authorList>
            <person name="Liu C."/>
            <person name="Sun Q."/>
        </authorList>
    </citation>
    <scope>NUCLEOTIDE SEQUENCE</scope>
    <source>
        <strain evidence="15">M6</strain>
    </source>
</reference>
<evidence type="ECO:0000313" key="15">
    <source>
        <dbReference type="EMBL" id="MBK6089326.1"/>
    </source>
</evidence>
<sequence>MKPLTKSQQKVYDYILECSENNRIPSVRELCDATGFKSTSTVAYHLKALEEKGLIEREEGLNRCIRLKNEQPTAKVPLLGRVTAGQPILAVQDIETYIPVPKDVGKGRELFALRVVGDSMINAGIFDGDIIVVNRTPVANNGDIVVAMVEDELSGEASATVKRFYKEKRHIRLQPENDAYEPIIVDKAVLLGKVVTLIRNYE</sequence>
<dbReference type="EMBL" id="JAEQMG010000125">
    <property type="protein sequence ID" value="MBK6089326.1"/>
    <property type="molecule type" value="Genomic_DNA"/>
</dbReference>
<dbReference type="NCBIfam" id="TIGR00498">
    <property type="entry name" value="lexA"/>
    <property type="match status" value="1"/>
</dbReference>
<proteinExistence type="inferred from homology"/>
<dbReference type="AlphaFoldDB" id="A0A935C2P6"/>
<feature type="DNA-binding region" description="H-T-H motif" evidence="12">
    <location>
        <begin position="27"/>
        <end position="47"/>
    </location>
</feature>